<dbReference type="PROSITE" id="PS51831">
    <property type="entry name" value="HD"/>
    <property type="match status" value="1"/>
</dbReference>
<dbReference type="SUPFAM" id="SSF109604">
    <property type="entry name" value="HD-domain/PDEase-like"/>
    <property type="match status" value="1"/>
</dbReference>
<dbReference type="Pfam" id="PF08335">
    <property type="entry name" value="GlnD_UR_UTase"/>
    <property type="match status" value="1"/>
</dbReference>
<dbReference type="InterPro" id="IPR010043">
    <property type="entry name" value="UTase/UR"/>
</dbReference>
<dbReference type="CDD" id="cd05401">
    <property type="entry name" value="NT_GlnE_GlnD_like"/>
    <property type="match status" value="1"/>
</dbReference>
<comment type="activity regulation">
    <text evidence="7">Uridylyltransferase (UTase) activity is inhibited by glutamine, while glutamine activates uridylyl-removing (UR) activity.</text>
</comment>
<dbReference type="EC" id="3.1.4.-" evidence="7"/>
<dbReference type="Gene3D" id="3.30.460.10">
    <property type="entry name" value="Beta Polymerase, domain 2"/>
    <property type="match status" value="1"/>
</dbReference>
<accession>A0A1F6U541</accession>
<dbReference type="Pfam" id="PF01966">
    <property type="entry name" value="HD"/>
    <property type="match status" value="1"/>
</dbReference>
<dbReference type="CDD" id="cd00077">
    <property type="entry name" value="HDc"/>
    <property type="match status" value="1"/>
</dbReference>
<dbReference type="PANTHER" id="PTHR47320">
    <property type="entry name" value="BIFUNCTIONAL URIDYLYLTRANSFERASE/URIDYLYL-REMOVING ENZYME"/>
    <property type="match status" value="1"/>
</dbReference>
<dbReference type="InterPro" id="IPR002912">
    <property type="entry name" value="ACT_dom"/>
</dbReference>
<evidence type="ECO:0000256" key="2">
    <source>
        <dbReference type="ARBA" id="ARBA00022695"/>
    </source>
</evidence>
<keyword evidence="4 7" id="KW-0378">Hydrolase</keyword>
<dbReference type="Gene3D" id="3.30.70.260">
    <property type="match status" value="1"/>
</dbReference>
<evidence type="ECO:0000256" key="4">
    <source>
        <dbReference type="ARBA" id="ARBA00022801"/>
    </source>
</evidence>
<feature type="domain" description="HD" evidence="9">
    <location>
        <begin position="462"/>
        <end position="584"/>
    </location>
</feature>
<dbReference type="InterPro" id="IPR013546">
    <property type="entry name" value="PII_UdlTrfase/GS_AdlTrfase"/>
</dbReference>
<dbReference type="EMBL" id="MFTA01000027">
    <property type="protein sequence ID" value="OGI52506.1"/>
    <property type="molecule type" value="Genomic_DNA"/>
</dbReference>
<feature type="domain" description="ACT" evidence="8">
    <location>
        <begin position="704"/>
        <end position="784"/>
    </location>
</feature>
<dbReference type="InterPro" id="IPR005105">
    <property type="entry name" value="GlnD_Uridyltrans_N"/>
</dbReference>
<dbReference type="PANTHER" id="PTHR47320:SF1">
    <property type="entry name" value="BIFUNCTIONAL URIDYLYLTRANSFERASE_URIDYLYL-REMOVING ENZYME"/>
    <property type="match status" value="1"/>
</dbReference>
<feature type="domain" description="ACT" evidence="8">
    <location>
        <begin position="813"/>
        <end position="896"/>
    </location>
</feature>
<comment type="caution">
    <text evidence="7">Lacks conserved residue(s) required for the propagation of feature annotation.</text>
</comment>
<evidence type="ECO:0000256" key="5">
    <source>
        <dbReference type="ARBA" id="ARBA00022842"/>
    </source>
</evidence>
<dbReference type="PROSITE" id="PS51671">
    <property type="entry name" value="ACT"/>
    <property type="match status" value="2"/>
</dbReference>
<dbReference type="GO" id="GO:0006808">
    <property type="term" value="P:regulation of nitrogen utilization"/>
    <property type="evidence" value="ECO:0007669"/>
    <property type="project" value="UniProtKB-UniRule"/>
</dbReference>
<keyword evidence="5 7" id="KW-0460">Magnesium</keyword>
<dbReference type="Proteomes" id="UP000179362">
    <property type="component" value="Unassembled WGS sequence"/>
</dbReference>
<dbReference type="CDD" id="cd04899">
    <property type="entry name" value="ACT_ACR-UUR-like_2"/>
    <property type="match status" value="1"/>
</dbReference>
<gene>
    <name evidence="7" type="primary">glnD</name>
    <name evidence="10" type="ORF">A3B81_06160</name>
</gene>
<keyword evidence="3" id="KW-0677">Repeat</keyword>
<comment type="catalytic activity">
    <reaction evidence="7">
        <text>[protein-PII]-L-tyrosine + UTP = [protein-PII]-uridylyl-L-tyrosine + diphosphate</text>
        <dbReference type="Rhea" id="RHEA:13673"/>
        <dbReference type="Rhea" id="RHEA-COMP:12147"/>
        <dbReference type="Rhea" id="RHEA-COMP:12148"/>
        <dbReference type="ChEBI" id="CHEBI:33019"/>
        <dbReference type="ChEBI" id="CHEBI:46398"/>
        <dbReference type="ChEBI" id="CHEBI:46858"/>
        <dbReference type="ChEBI" id="CHEBI:90602"/>
        <dbReference type="EC" id="2.7.7.59"/>
    </reaction>
</comment>
<evidence type="ECO:0000313" key="10">
    <source>
        <dbReference type="EMBL" id="OGI52506.1"/>
    </source>
</evidence>
<dbReference type="AlphaFoldDB" id="A0A1F6U541"/>
<sequence>MTAGRETVYDLRRLDQELRAGGDPLPLFRAALRAGREALRQQYFARPRDAPRLVAAHARLADHILARVWERQQERTPAAGVALVAVGGYGRGELHPYSDIDLMLLLEKGDAAGARGFVESLLRFLWDIGFEVGHSVRTVKDCVREARGDITVATNLMEARLLHGDAELFARMRRLTGSAKIWPSKRFFAAKIEEQRARHQRFDDTAYNLEPNIKDGPGGLRDIQMIGWVTQRHFGAATLHDLVGLEFLSEPEHRALMRGRNFLWRVRSGLHYLAQRREDRLLFDHQRALARLFGHADRRGIMAVELFMKHYYRTVKELSLLNEILLQHFAEAILAPTRARVRTINRRFRARGGFLEAAHPRVFERAPFALLELFLIMQQHPELKGVRAGTIRLLRANLRRINDRFRQDLACRSLFMEIMRQPRGITHELRRMNAYGVLGAYLPAFGRIVGQMQHDLFHVYTVDQHSLFVVRNLRRLTVPEFRHELPLASALIQHLVKPERLYLAGLFHDIAKGRGGDHSLLGAAEAEAFCRRHSLSEYDTRFVSWLVRRHLFMSHTAQREDTSDPEVVLRFARAVGDQEHLDNLYLLTVADIRGTSPKVWNTWKGRLLSQLYSAATRLLQRGVAEPLDLEAHIADLRAEAEARLRPEGLSGEALTRYWEDFEADYFLHYDAETLAWHARAIVGAAPANLPIVATRYAPELGGSEFLIYAPDREGLFVILTSGFDRLNLSIMEARIHTTRRGSALDTFVVLDHSGQVISEPQQLAQLRQAMRAHLLEPKPGRDLRAAPLSRPLRHFPIETRVTFASSPTRALTIMEVTAQDRPGLLYQVALALQHCGINLVAAKVSTYGERAEDIFFISTRDRRPVTDEARLKCLETEIVRRLAPVPEKSETRSVEF</sequence>
<evidence type="ECO:0000313" key="11">
    <source>
        <dbReference type="Proteomes" id="UP000179362"/>
    </source>
</evidence>
<dbReference type="NCBIfam" id="TIGR01693">
    <property type="entry name" value="UTase_glnD"/>
    <property type="match status" value="1"/>
</dbReference>
<comment type="caution">
    <text evidence="10">The sequence shown here is derived from an EMBL/GenBank/DDBJ whole genome shotgun (WGS) entry which is preliminary data.</text>
</comment>
<keyword evidence="6 7" id="KW-0511">Multifunctional enzyme</keyword>
<dbReference type="CDD" id="cd04900">
    <property type="entry name" value="ACT_UUR-like_1"/>
    <property type="match status" value="1"/>
</dbReference>
<dbReference type="EC" id="2.7.7.59" evidence="7"/>
<name>A0A1F6U541_9PROT</name>
<keyword evidence="2 7" id="KW-0548">Nucleotidyltransferase</keyword>
<dbReference type="SUPFAM" id="SSF81593">
    <property type="entry name" value="Nucleotidyltransferase substrate binding subunit/domain"/>
    <property type="match status" value="1"/>
</dbReference>
<evidence type="ECO:0000256" key="1">
    <source>
        <dbReference type="ARBA" id="ARBA00022679"/>
    </source>
</evidence>
<feature type="region of interest" description="Uridylyltransferase" evidence="7">
    <location>
        <begin position="1"/>
        <end position="343"/>
    </location>
</feature>
<dbReference type="GO" id="GO:0008773">
    <property type="term" value="F:[protein-PII] uridylyltransferase activity"/>
    <property type="evidence" value="ECO:0007669"/>
    <property type="project" value="UniProtKB-UniRule"/>
</dbReference>
<organism evidence="10 11">
    <name type="scientific">Candidatus Muproteobacteria bacterium RIFCSPHIGHO2_02_FULL_65_16</name>
    <dbReference type="NCBI Taxonomy" id="1817766"/>
    <lineage>
        <taxon>Bacteria</taxon>
        <taxon>Pseudomonadati</taxon>
        <taxon>Pseudomonadota</taxon>
        <taxon>Candidatus Muproteobacteria</taxon>
    </lineage>
</organism>
<dbReference type="Gene3D" id="1.10.3210.10">
    <property type="entry name" value="Hypothetical protein af1432"/>
    <property type="match status" value="1"/>
</dbReference>
<evidence type="ECO:0000259" key="9">
    <source>
        <dbReference type="PROSITE" id="PS51831"/>
    </source>
</evidence>
<keyword evidence="1 7" id="KW-0808">Transferase</keyword>
<dbReference type="HAMAP" id="MF_00277">
    <property type="entry name" value="PII_uridylyl_transf"/>
    <property type="match status" value="1"/>
</dbReference>
<dbReference type="InterPro" id="IPR043519">
    <property type="entry name" value="NT_sf"/>
</dbReference>
<evidence type="ECO:0000256" key="6">
    <source>
        <dbReference type="ARBA" id="ARBA00023268"/>
    </source>
</evidence>
<comment type="cofactor">
    <cofactor evidence="7">
        <name>Mg(2+)</name>
        <dbReference type="ChEBI" id="CHEBI:18420"/>
    </cofactor>
</comment>
<dbReference type="Gene3D" id="1.20.120.330">
    <property type="entry name" value="Nucleotidyltransferases domain 2"/>
    <property type="match status" value="1"/>
</dbReference>
<dbReference type="FunFam" id="1.10.3090.10:FF:000005">
    <property type="entry name" value="Bifunctional uridylyltransferase/uridylyl-removing enzyme"/>
    <property type="match status" value="1"/>
</dbReference>
<comment type="catalytic activity">
    <reaction evidence="7">
        <text>[protein-PII]-uridylyl-L-tyrosine + H2O = [protein-PII]-L-tyrosine + UMP + H(+)</text>
        <dbReference type="Rhea" id="RHEA:48600"/>
        <dbReference type="Rhea" id="RHEA-COMP:12147"/>
        <dbReference type="Rhea" id="RHEA-COMP:12148"/>
        <dbReference type="ChEBI" id="CHEBI:15377"/>
        <dbReference type="ChEBI" id="CHEBI:15378"/>
        <dbReference type="ChEBI" id="CHEBI:46858"/>
        <dbReference type="ChEBI" id="CHEBI:57865"/>
        <dbReference type="ChEBI" id="CHEBI:90602"/>
    </reaction>
</comment>
<dbReference type="InterPro" id="IPR006674">
    <property type="entry name" value="HD_domain"/>
</dbReference>
<reference evidence="10 11" key="1">
    <citation type="journal article" date="2016" name="Nat. Commun.">
        <title>Thousands of microbial genomes shed light on interconnected biogeochemical processes in an aquifer system.</title>
        <authorList>
            <person name="Anantharaman K."/>
            <person name="Brown C.T."/>
            <person name="Hug L.A."/>
            <person name="Sharon I."/>
            <person name="Castelle C.J."/>
            <person name="Probst A.J."/>
            <person name="Thomas B.C."/>
            <person name="Singh A."/>
            <person name="Wilkins M.J."/>
            <person name="Karaoz U."/>
            <person name="Brodie E.L."/>
            <person name="Williams K.H."/>
            <person name="Hubbard S.S."/>
            <person name="Banfield J.F."/>
        </authorList>
    </citation>
    <scope>NUCLEOTIDE SEQUENCE [LARGE SCALE GENOMIC DNA]</scope>
</reference>
<comment type="similarity">
    <text evidence="7">Belongs to the GlnD family.</text>
</comment>
<dbReference type="Pfam" id="PF03445">
    <property type="entry name" value="DUF294"/>
    <property type="match status" value="1"/>
</dbReference>
<evidence type="ECO:0000259" key="8">
    <source>
        <dbReference type="PROSITE" id="PS51671"/>
    </source>
</evidence>
<dbReference type="PIRSF" id="PIRSF006288">
    <property type="entry name" value="PII_uridyltransf"/>
    <property type="match status" value="1"/>
</dbReference>
<dbReference type="InterPro" id="IPR003607">
    <property type="entry name" value="HD/PDEase_dom"/>
</dbReference>
<proteinExistence type="inferred from homology"/>
<evidence type="ECO:0000256" key="7">
    <source>
        <dbReference type="HAMAP-Rule" id="MF_00277"/>
    </source>
</evidence>
<comment type="domain">
    <text evidence="7">Has four distinct domains: an N-terminal nucleotidyltransferase (NT) domain responsible for UTase activity, a central HD domain that encodes UR activity, and two C-terminal ACT domains that seem to have a role in glutamine sensing.</text>
</comment>
<dbReference type="InterPro" id="IPR045865">
    <property type="entry name" value="ACT-like_dom_sf"/>
</dbReference>
<dbReference type="GO" id="GO:0008081">
    <property type="term" value="F:phosphoric diester hydrolase activity"/>
    <property type="evidence" value="ECO:0007669"/>
    <property type="project" value="UniProtKB-UniRule"/>
</dbReference>
<dbReference type="SUPFAM" id="SSF55021">
    <property type="entry name" value="ACT-like"/>
    <property type="match status" value="2"/>
</dbReference>
<dbReference type="SUPFAM" id="SSF81301">
    <property type="entry name" value="Nucleotidyltransferase"/>
    <property type="match status" value="1"/>
</dbReference>
<evidence type="ECO:0000256" key="3">
    <source>
        <dbReference type="ARBA" id="ARBA00022737"/>
    </source>
</evidence>
<comment type="function">
    <text evidence="7">Modifies, by uridylylation and deuridylylation, the PII regulatory proteins (GlnB and homologs), in response to the nitrogen status of the cell that GlnD senses through the glutamine level. Under low glutamine levels, catalyzes the conversion of the PII proteins and UTP to PII-UMP and PPi, while under higher glutamine levels, GlnD hydrolyzes PII-UMP to PII and UMP (deuridylylation). Thus, controls uridylylation state and activity of the PII proteins, and plays an important role in the regulation of nitrogen metabolism.</text>
</comment>
<dbReference type="SMART" id="SM00471">
    <property type="entry name" value="HDc"/>
    <property type="match status" value="1"/>
</dbReference>
<protein>
    <recommendedName>
        <fullName evidence="7">Bifunctional uridylyltransferase/uridylyl-removing enzyme</fullName>
        <shortName evidence="7">UTase/UR</shortName>
    </recommendedName>
    <alternativeName>
        <fullName evidence="7">Bifunctional [protein-PII] modification enzyme</fullName>
    </alternativeName>
    <alternativeName>
        <fullName evidence="7">Bifunctional nitrogen sensor protein</fullName>
    </alternativeName>
    <domain>
        <recommendedName>
            <fullName evidence="7">[Protein-PII] uridylyltransferase</fullName>
            <shortName evidence="7">PII uridylyltransferase</shortName>
            <shortName evidence="7">UTase</shortName>
            <ecNumber evidence="7">2.7.7.59</ecNumber>
        </recommendedName>
    </domain>
    <domain>
        <recommendedName>
            <fullName evidence="7">[Protein-PII]-UMP uridylyl-removing enzyme</fullName>
            <shortName evidence="7">UR</shortName>
            <ecNumber evidence="7">3.1.4.-</ecNumber>
        </recommendedName>
    </domain>
</protein>